<feature type="transmembrane region" description="Helical" evidence="2">
    <location>
        <begin position="71"/>
        <end position="91"/>
    </location>
</feature>
<feature type="transmembrane region" description="Helical" evidence="2">
    <location>
        <begin position="18"/>
        <end position="36"/>
    </location>
</feature>
<dbReference type="Proteomes" id="UP000567179">
    <property type="component" value="Unassembled WGS sequence"/>
</dbReference>
<feature type="region of interest" description="Disordered" evidence="1">
    <location>
        <begin position="591"/>
        <end position="615"/>
    </location>
</feature>
<keyword evidence="4" id="KW-1185">Reference proteome</keyword>
<evidence type="ECO:0000256" key="2">
    <source>
        <dbReference type="SAM" id="Phobius"/>
    </source>
</evidence>
<feature type="transmembrane region" description="Helical" evidence="2">
    <location>
        <begin position="174"/>
        <end position="192"/>
    </location>
</feature>
<dbReference type="OrthoDB" id="3227921at2759"/>
<accession>A0A8H5F8V0</accession>
<evidence type="ECO:0008006" key="5">
    <source>
        <dbReference type="Google" id="ProtNLM"/>
    </source>
</evidence>
<organism evidence="3 4">
    <name type="scientific">Psilocybe cf. subviscida</name>
    <dbReference type="NCBI Taxonomy" id="2480587"/>
    <lineage>
        <taxon>Eukaryota</taxon>
        <taxon>Fungi</taxon>
        <taxon>Dikarya</taxon>
        <taxon>Basidiomycota</taxon>
        <taxon>Agaricomycotina</taxon>
        <taxon>Agaricomycetes</taxon>
        <taxon>Agaricomycetidae</taxon>
        <taxon>Agaricales</taxon>
        <taxon>Agaricineae</taxon>
        <taxon>Strophariaceae</taxon>
        <taxon>Psilocybe</taxon>
    </lineage>
</organism>
<dbReference type="AlphaFoldDB" id="A0A8H5F8V0"/>
<reference evidence="3 4" key="1">
    <citation type="journal article" date="2020" name="ISME J.">
        <title>Uncovering the hidden diversity of litter-decomposition mechanisms in mushroom-forming fungi.</title>
        <authorList>
            <person name="Floudas D."/>
            <person name="Bentzer J."/>
            <person name="Ahren D."/>
            <person name="Johansson T."/>
            <person name="Persson P."/>
            <person name="Tunlid A."/>
        </authorList>
    </citation>
    <scope>NUCLEOTIDE SEQUENCE [LARGE SCALE GENOMIC DNA]</scope>
    <source>
        <strain evidence="3 4">CBS 101986</strain>
    </source>
</reference>
<dbReference type="EMBL" id="JAACJJ010000014">
    <property type="protein sequence ID" value="KAF5327807.1"/>
    <property type="molecule type" value="Genomic_DNA"/>
</dbReference>
<name>A0A8H5F8V0_9AGAR</name>
<protein>
    <recommendedName>
        <fullName evidence="5">Transmembrane protein</fullName>
    </recommendedName>
</protein>
<keyword evidence="2" id="KW-0472">Membrane</keyword>
<feature type="transmembrane region" description="Helical" evidence="2">
    <location>
        <begin position="453"/>
        <end position="476"/>
    </location>
</feature>
<keyword evidence="2" id="KW-0812">Transmembrane</keyword>
<keyword evidence="2" id="KW-1133">Transmembrane helix</keyword>
<evidence type="ECO:0000313" key="4">
    <source>
        <dbReference type="Proteomes" id="UP000567179"/>
    </source>
</evidence>
<comment type="caution">
    <text evidence="3">The sequence shown here is derived from an EMBL/GenBank/DDBJ whole genome shotgun (WGS) entry which is preliminary data.</text>
</comment>
<evidence type="ECO:0000256" key="1">
    <source>
        <dbReference type="SAM" id="MobiDB-lite"/>
    </source>
</evidence>
<gene>
    <name evidence="3" type="ORF">D9619_004715</name>
</gene>
<feature type="transmembrane region" description="Helical" evidence="2">
    <location>
        <begin position="42"/>
        <end position="64"/>
    </location>
</feature>
<proteinExistence type="predicted"/>
<feature type="transmembrane region" description="Helical" evidence="2">
    <location>
        <begin position="103"/>
        <end position="122"/>
    </location>
</feature>
<evidence type="ECO:0000313" key="3">
    <source>
        <dbReference type="EMBL" id="KAF5327807.1"/>
    </source>
</evidence>
<sequence>MPTMSLSLVFLHLAPRLYITRVLIVACLCLVIYPLIWTPNWIFSVLIAIITLHHSICLMASVRFFTGLVDFILLIMELFVFTCFSLVVGFIKSEMPEKALSMIILLWVVWGSLILLTVFRLARIIDSRGRALFEPFNILPRRYPKEKKPHPFKMLCGRSLWSAHFIGETNFVRVLRGVLGLSFFAAVVFWIFKNVVYEPITETALGPVREFRTRTGSSGAPVDFLEHLDPLIWNIILPVVKSEAIQAGFNNSFTVDAIWTGTLLNTTNTTGCVRTEDPISLPGKVFQEFIFFQFLCKPTSYNKAIALPDLDITVDFTAINGILTSTWPTLAQVAVPISVGLTNSHGIKSIEDIFGRTPPVSLIPGMNVVSPYKLRVRQVFTNRALASLGFFQKTRAFYEPEILGFYPDPTVEADRRGPNIATLRLYAVQDWSDTRVVIDQRMNSVIAGFSDVGGLWTALNGIFAFIFGASMLHVLYGSKVLSIFGLAHSFHYDRMKNETLRLYPNIVKEHRDIEKRGLLALVKDHLIDLSFLEKEISYSENLSVDKITVDPESHLENMQESVDTVSRASVSVEALNADGNEKSHLARSLTDSNIARDPTRTPLMMSFEPPRHSTV</sequence>